<keyword evidence="2" id="KW-1185">Reference proteome</keyword>
<evidence type="ECO:0000313" key="1">
    <source>
        <dbReference type="EMBL" id="KAI7998841.1"/>
    </source>
</evidence>
<gene>
    <name evidence="1" type="ORF">LOK49_LG10G01881</name>
</gene>
<protein>
    <submittedName>
        <fullName evidence="1">Uncharacterized protein</fullName>
    </submittedName>
</protein>
<proteinExistence type="predicted"/>
<dbReference type="Proteomes" id="UP001060215">
    <property type="component" value="Chromosome 10"/>
</dbReference>
<reference evidence="1 2" key="1">
    <citation type="journal article" date="2022" name="Plant J.">
        <title>Chromosome-level genome of Camellia lanceoleosa provides a valuable resource for understanding genome evolution and self-incompatibility.</title>
        <authorList>
            <person name="Gong W."/>
            <person name="Xiao S."/>
            <person name="Wang L."/>
            <person name="Liao Z."/>
            <person name="Chang Y."/>
            <person name="Mo W."/>
            <person name="Hu G."/>
            <person name="Li W."/>
            <person name="Zhao G."/>
            <person name="Zhu H."/>
            <person name="Hu X."/>
            <person name="Ji K."/>
            <person name="Xiang X."/>
            <person name="Song Q."/>
            <person name="Yuan D."/>
            <person name="Jin S."/>
            <person name="Zhang L."/>
        </authorList>
    </citation>
    <scope>NUCLEOTIDE SEQUENCE [LARGE SCALE GENOMIC DNA]</scope>
    <source>
        <strain evidence="1">SQ_2022a</strain>
    </source>
</reference>
<organism evidence="1 2">
    <name type="scientific">Camellia lanceoleosa</name>
    <dbReference type="NCBI Taxonomy" id="1840588"/>
    <lineage>
        <taxon>Eukaryota</taxon>
        <taxon>Viridiplantae</taxon>
        <taxon>Streptophyta</taxon>
        <taxon>Embryophyta</taxon>
        <taxon>Tracheophyta</taxon>
        <taxon>Spermatophyta</taxon>
        <taxon>Magnoliopsida</taxon>
        <taxon>eudicotyledons</taxon>
        <taxon>Gunneridae</taxon>
        <taxon>Pentapetalae</taxon>
        <taxon>asterids</taxon>
        <taxon>Ericales</taxon>
        <taxon>Theaceae</taxon>
        <taxon>Camellia</taxon>
    </lineage>
</organism>
<name>A0ACC0GHE8_9ERIC</name>
<dbReference type="EMBL" id="CM045767">
    <property type="protein sequence ID" value="KAI7998841.1"/>
    <property type="molecule type" value="Genomic_DNA"/>
</dbReference>
<accession>A0ACC0GHE8</accession>
<sequence>MERVRQKKKSKVPTTNEGNRQTQKQRSVPKLASDYSSYIGGTTKEDLFTCELGRSSSRRVIGTPIKKLLAEEMSKETESKRLPGSVITRLMGLDGLPPQLPLHRQDKRFSETYRHRTISVVSQRDGKPYERRMNRKNSMEQQEFKDVYEVLETSEVDRGSHPAKGTVNPRYSEAEMAFIRRKLMNVKCLSADETPDDSKEFCDTFDRLDTNQDLLMQYLRQQDSLFAKHLSDLKGSAPRSHCGHIAVLKPTNSVNYESNTIGWKSEKETSRSDTGSHWKHLSSLSTHSYNHRGAQKPLKSSKIQLEGKHETDILPKRIVVLKPNLEKVRHASKSALSPSSSHCPVLDSRKLLEYPSIGTGETRAWVEKNISSDAAFSRLMSKEPREIAKEITRKMRESFCSDPINLSSIKGYAADESSYNVSGSDSASESEVSMSRKSFHWSNRRKFMSLNLMESSVSKEAKKRLSERWKMSQKYQVVGEVGKGSTLGEMLTIPDREMRPENLDPVIELDEPSDRFAGNDEIAEWNNPLGISSRDGWKDGCVRYSSRLRFVPASCVGPKTSKQRQALDQYIYSMPREAMNSGRNKAIKGNLNKKEDSLSRNFRSDNKKWQSPCCTYGDISDSLEEKHFNQFQMGINLGKKDPSGQKFLASANNVNSTSSITDVEVDAELEDMTMSSESPDELASKLSPCLLGNGNSSTPGPEDSKAQEPHIEPSKEDPVPLQCPVPEPPSPGSSKDADHPSPVSVLEIPFTEEISSGSECFERVSADLQGLRMQLKLLKMESGAYTDEGMLMSSDKDDEIFEDDSFECSYLIDVLIDSGFEDADPDMIIATWHSPDCPLGPGVFDNLEKKYCNETWLRSERRLLFDLINSGLVEIFQWLINPRPWLKLSTRKVGPPEWQKHGLKYEVRDFLENEEKKAREEVTERLLDREMLWLDSGDGIDAIGKEIEKLLIDDLIAEVADM</sequence>
<comment type="caution">
    <text evidence="1">The sequence shown here is derived from an EMBL/GenBank/DDBJ whole genome shotgun (WGS) entry which is preliminary data.</text>
</comment>
<evidence type="ECO:0000313" key="2">
    <source>
        <dbReference type="Proteomes" id="UP001060215"/>
    </source>
</evidence>